<keyword evidence="3" id="KW-1185">Reference proteome</keyword>
<feature type="compositionally biased region" description="Low complexity" evidence="1">
    <location>
        <begin position="13"/>
        <end position="23"/>
    </location>
</feature>
<evidence type="ECO:0000313" key="3">
    <source>
        <dbReference type="Proteomes" id="UP000198649"/>
    </source>
</evidence>
<protein>
    <submittedName>
        <fullName evidence="2">Uncharacterized protein</fullName>
    </submittedName>
</protein>
<proteinExistence type="predicted"/>
<dbReference type="STRING" id="1005945.SAMN05216561_10511"/>
<feature type="compositionally biased region" description="Basic and acidic residues" evidence="1">
    <location>
        <begin position="143"/>
        <end position="156"/>
    </location>
</feature>
<dbReference type="Proteomes" id="UP000198649">
    <property type="component" value="Unassembled WGS sequence"/>
</dbReference>
<reference evidence="2 3" key="1">
    <citation type="submission" date="2016-10" db="EMBL/GenBank/DDBJ databases">
        <authorList>
            <person name="de Groot N.N."/>
        </authorList>
    </citation>
    <scope>NUCLEOTIDE SEQUENCE [LARGE SCALE GENOMIC DNA]</scope>
    <source>
        <strain evidence="2 3">CGMCC 1.11156</strain>
    </source>
</reference>
<accession>A0A1I3FJF4</accession>
<evidence type="ECO:0000313" key="2">
    <source>
        <dbReference type="EMBL" id="SFI11316.1"/>
    </source>
</evidence>
<dbReference type="AlphaFoldDB" id="A0A1I3FJF4"/>
<sequence length="264" mass="27518">MPSRSSWRPKGVNAAHSASSSNARGVAFVALGPDGGARRHRSGHPVAAQDAGQVEGAEAAHRPADQADLLRRDVALLEERQQPVDDHRAGVLTIGTLVPVGRAAVGHRDLERRCPGRDGRGEVLGEAEAGTQEGLDVVPVGVQRDDQGEWARDPGRSRQGPPGRSTQSRRGDEAAARDRAGLDVRHATRAPVEAQLPLEPGSPRQDALLDADAPGRADGEGRRSAQEQGTAAEHPPRMSAGCQGGPVPVDDGSRRAAGAGRSEG</sequence>
<organism evidence="2 3">
    <name type="scientific">Nocardioides psychrotolerans</name>
    <dbReference type="NCBI Taxonomy" id="1005945"/>
    <lineage>
        <taxon>Bacteria</taxon>
        <taxon>Bacillati</taxon>
        <taxon>Actinomycetota</taxon>
        <taxon>Actinomycetes</taxon>
        <taxon>Propionibacteriales</taxon>
        <taxon>Nocardioidaceae</taxon>
        <taxon>Nocardioides</taxon>
    </lineage>
</organism>
<dbReference type="EMBL" id="FOQG01000005">
    <property type="protein sequence ID" value="SFI11316.1"/>
    <property type="molecule type" value="Genomic_DNA"/>
</dbReference>
<feature type="compositionally biased region" description="Basic and acidic residues" evidence="1">
    <location>
        <begin position="111"/>
        <end position="123"/>
    </location>
</feature>
<feature type="region of interest" description="Disordered" evidence="1">
    <location>
        <begin position="111"/>
        <end position="264"/>
    </location>
</feature>
<name>A0A1I3FJF4_9ACTN</name>
<feature type="compositionally biased region" description="Basic and acidic residues" evidence="1">
    <location>
        <begin position="169"/>
        <end position="186"/>
    </location>
</feature>
<evidence type="ECO:0000256" key="1">
    <source>
        <dbReference type="SAM" id="MobiDB-lite"/>
    </source>
</evidence>
<feature type="compositionally biased region" description="Basic and acidic residues" evidence="1">
    <location>
        <begin position="213"/>
        <end position="225"/>
    </location>
</feature>
<feature type="region of interest" description="Disordered" evidence="1">
    <location>
        <begin position="1"/>
        <end position="64"/>
    </location>
</feature>
<gene>
    <name evidence="2" type="ORF">SAMN05216561_10511</name>
</gene>